<feature type="transmembrane region" description="Helical" evidence="10">
    <location>
        <begin position="956"/>
        <end position="977"/>
    </location>
</feature>
<evidence type="ECO:0000256" key="6">
    <source>
        <dbReference type="ARBA" id="ARBA00022837"/>
    </source>
</evidence>
<evidence type="ECO:0000313" key="13">
    <source>
        <dbReference type="Proteomes" id="UP000654922"/>
    </source>
</evidence>
<evidence type="ECO:0000256" key="4">
    <source>
        <dbReference type="ARBA" id="ARBA00022723"/>
    </source>
</evidence>
<dbReference type="OrthoDB" id="3200163at2759"/>
<proteinExistence type="predicted"/>
<dbReference type="InterPro" id="IPR011050">
    <property type="entry name" value="Pectin_lyase_fold/virulence"/>
</dbReference>
<comment type="cofactor">
    <cofactor evidence="1">
        <name>Ca(2+)</name>
        <dbReference type="ChEBI" id="CHEBI:29108"/>
    </cofactor>
</comment>
<evidence type="ECO:0000256" key="10">
    <source>
        <dbReference type="SAM" id="Phobius"/>
    </source>
</evidence>
<evidence type="ECO:0000256" key="7">
    <source>
        <dbReference type="ARBA" id="ARBA00023180"/>
    </source>
</evidence>
<dbReference type="SMART" id="SM00248">
    <property type="entry name" value="ANK"/>
    <property type="match status" value="3"/>
</dbReference>
<sequence>MLFSVAVLVVTALPTVSALAFDGAVGFGSIATGGTGGTTVTVTTLADSGTGSLRDAVSEPNRIIEFSVSGYIELESALSLSSDLTINGQTAPGNGIGIMGAEVSASGKSNIIIRNLRMRQGTLDSDTGHSAFNMGDASNIILDHCSVEYGQWDSIDAVGAVNITVSNSIIALPIGQQFGAHVETGPSTFYRNLWVSAHNRQPLSKDDTQYINNVVYNFQAAYTSGNTAGYFSHDIIGNYFISGPSTSTAKDVFYQMDSEQSVYASGNYLDDNNDGELNGSSYNTVGSATVLSEPWASDSSSLATLSAAEAVTYVLANAGALPRDELDTFVVSQVKSKNPMAEALGVAGSIVGIASLAGQICSGVQQLYAFVDSVKQGPSDFQNIENDIRLIERVVRRMAEDCTDLPEHLDVGLLKSSFELCLSRVNRLLTIIQSLDTSSQKNRTIRLIKATVKKTRIAEFAKELDSAKMTLMLVYQHHVQKIGPLAFSQSSSRSTGSTERMEQEKFNTQMVNFSRSYSNTTEVVYTLWLGSLSVKSQSVTLRPGIRKSDTAEAEYRTEKKTFTLRSARWLSSRIIELEATRQASQWTFNLRPWRVVNPDSILFDFCGEGDLRNVQRLFSKGLASPFDVTPDGDTALHFAALSGNPDLVAFLLYNGADANVENTKGRNALHLAMISPREEEHLELARLLVEKGQVDPMGSVQETGVIYTYGGPVDAFRYLIYQDEFFVNLEERNHCGRTILQHQIFHRLYYGDSFERIQVLLGAGHHLPGDHIDGDPIYDGYSALHCAAHVWANAKLREDEDTARQTELVLRSLLSRGEDIHGVSGRGYTALTTIGEMIHFRNKRPELHQDVIAAWLNMLSDAGHDVNAYCLMESTLEKRRRLESPREDFHVIFEEMDGVEGVDGLRISISSLEQVIEVDDDDEETAEVEGTRASSSSLMPGSWERSRGDIFPNRSVSLGLTKITFVFVMFILFVLLLRHN</sequence>
<evidence type="ECO:0000256" key="1">
    <source>
        <dbReference type="ARBA" id="ARBA00001913"/>
    </source>
</evidence>
<evidence type="ECO:0000313" key="12">
    <source>
        <dbReference type="EMBL" id="KAF7158147.1"/>
    </source>
</evidence>
<dbReference type="SUPFAM" id="SSF48403">
    <property type="entry name" value="Ankyrin repeat"/>
    <property type="match status" value="1"/>
</dbReference>
<name>A0A8H6PPI9_9EURO</name>
<dbReference type="GO" id="GO:0046872">
    <property type="term" value="F:metal ion binding"/>
    <property type="evidence" value="ECO:0007669"/>
    <property type="project" value="UniProtKB-KW"/>
</dbReference>
<evidence type="ECO:0000256" key="9">
    <source>
        <dbReference type="SAM" id="MobiDB-lite"/>
    </source>
</evidence>
<dbReference type="PROSITE" id="PS50297">
    <property type="entry name" value="ANK_REP_REGION"/>
    <property type="match status" value="1"/>
</dbReference>
<dbReference type="Proteomes" id="UP000654922">
    <property type="component" value="Unassembled WGS sequence"/>
</dbReference>
<evidence type="ECO:0000256" key="8">
    <source>
        <dbReference type="PROSITE-ProRule" id="PRU00023"/>
    </source>
</evidence>
<evidence type="ECO:0000256" key="11">
    <source>
        <dbReference type="SAM" id="SignalP"/>
    </source>
</evidence>
<dbReference type="InterPro" id="IPR052063">
    <property type="entry name" value="Polysaccharide_Lyase_1"/>
</dbReference>
<dbReference type="PANTHER" id="PTHR42970:SF1">
    <property type="entry name" value="PECTATE LYASE C-RELATED"/>
    <property type="match status" value="1"/>
</dbReference>
<keyword evidence="10" id="KW-0812">Transmembrane</keyword>
<gene>
    <name evidence="12" type="ORF">CNMCM5623_002813</name>
</gene>
<dbReference type="AlphaFoldDB" id="A0A8H6PPI9"/>
<keyword evidence="8" id="KW-0040">ANK repeat</keyword>
<dbReference type="PANTHER" id="PTHR42970">
    <property type="entry name" value="PECTATE LYASE C-RELATED"/>
    <property type="match status" value="1"/>
</dbReference>
<comment type="subcellular location">
    <subcellularLocation>
        <location evidence="2">Secreted</location>
    </subcellularLocation>
</comment>
<keyword evidence="10" id="KW-1133">Transmembrane helix</keyword>
<dbReference type="SUPFAM" id="SSF51126">
    <property type="entry name" value="Pectin lyase-like"/>
    <property type="match status" value="1"/>
</dbReference>
<dbReference type="InterPro" id="IPR036770">
    <property type="entry name" value="Ankyrin_rpt-contain_sf"/>
</dbReference>
<evidence type="ECO:0000256" key="3">
    <source>
        <dbReference type="ARBA" id="ARBA00022525"/>
    </source>
</evidence>
<comment type="caution">
    <text evidence="12">The sequence shown here is derived from an EMBL/GenBank/DDBJ whole genome shotgun (WGS) entry which is preliminary data.</text>
</comment>
<dbReference type="InterPro" id="IPR012334">
    <property type="entry name" value="Pectin_lyas_fold"/>
</dbReference>
<keyword evidence="3" id="KW-0964">Secreted</keyword>
<keyword evidence="7" id="KW-0325">Glycoprotein</keyword>
<keyword evidence="10" id="KW-0472">Membrane</keyword>
<keyword evidence="4" id="KW-0479">Metal-binding</keyword>
<accession>A0A8H6PPI9</accession>
<dbReference type="PROSITE" id="PS50088">
    <property type="entry name" value="ANK_REPEAT"/>
    <property type="match status" value="1"/>
</dbReference>
<dbReference type="Pfam" id="PF12796">
    <property type="entry name" value="Ank_2"/>
    <property type="match status" value="1"/>
</dbReference>
<organism evidence="12 13">
    <name type="scientific">Aspergillus felis</name>
    <dbReference type="NCBI Taxonomy" id="1287682"/>
    <lineage>
        <taxon>Eukaryota</taxon>
        <taxon>Fungi</taxon>
        <taxon>Dikarya</taxon>
        <taxon>Ascomycota</taxon>
        <taxon>Pezizomycotina</taxon>
        <taxon>Eurotiomycetes</taxon>
        <taxon>Eurotiomycetidae</taxon>
        <taxon>Eurotiales</taxon>
        <taxon>Aspergillaceae</taxon>
        <taxon>Aspergillus</taxon>
        <taxon>Aspergillus subgen. Fumigati</taxon>
    </lineage>
</organism>
<keyword evidence="6" id="KW-0106">Calcium</keyword>
<evidence type="ECO:0000256" key="5">
    <source>
        <dbReference type="ARBA" id="ARBA00022729"/>
    </source>
</evidence>
<protein>
    <submittedName>
        <fullName evidence="12">Uncharacterized protein</fullName>
    </submittedName>
</protein>
<keyword evidence="5 11" id="KW-0732">Signal</keyword>
<feature type="signal peptide" evidence="11">
    <location>
        <begin position="1"/>
        <end position="18"/>
    </location>
</feature>
<dbReference type="Gene3D" id="1.25.40.20">
    <property type="entry name" value="Ankyrin repeat-containing domain"/>
    <property type="match status" value="2"/>
</dbReference>
<feature type="region of interest" description="Disordered" evidence="9">
    <location>
        <begin position="920"/>
        <end position="943"/>
    </location>
</feature>
<feature type="repeat" description="ANK" evidence="8">
    <location>
        <begin position="631"/>
        <end position="663"/>
    </location>
</feature>
<reference evidence="12" key="1">
    <citation type="submission" date="2020-06" db="EMBL/GenBank/DDBJ databases">
        <title>Draft genome sequences of strains closely related to Aspergillus parafelis and Aspergillus hiratsukae.</title>
        <authorList>
            <person name="Dos Santos R.A.C."/>
            <person name="Rivero-Menendez O."/>
            <person name="Steenwyk J.L."/>
            <person name="Mead M.E."/>
            <person name="Goldman G.H."/>
            <person name="Alastruey-Izquierdo A."/>
            <person name="Rokas A."/>
        </authorList>
    </citation>
    <scope>NUCLEOTIDE SEQUENCE</scope>
    <source>
        <strain evidence="12">CNM-CM5623</strain>
    </source>
</reference>
<dbReference type="GO" id="GO:0005576">
    <property type="term" value="C:extracellular region"/>
    <property type="evidence" value="ECO:0007669"/>
    <property type="project" value="UniProtKB-SubCell"/>
</dbReference>
<dbReference type="InterPro" id="IPR002110">
    <property type="entry name" value="Ankyrin_rpt"/>
</dbReference>
<dbReference type="Gene3D" id="2.160.20.10">
    <property type="entry name" value="Single-stranded right-handed beta-helix, Pectin lyase-like"/>
    <property type="match status" value="1"/>
</dbReference>
<dbReference type="EMBL" id="JACBAE010001388">
    <property type="protein sequence ID" value="KAF7158147.1"/>
    <property type="molecule type" value="Genomic_DNA"/>
</dbReference>
<evidence type="ECO:0000256" key="2">
    <source>
        <dbReference type="ARBA" id="ARBA00004613"/>
    </source>
</evidence>
<feature type="chain" id="PRO_5034007878" evidence="11">
    <location>
        <begin position="19"/>
        <end position="980"/>
    </location>
</feature>